<keyword evidence="2" id="KW-1185">Reference proteome</keyword>
<dbReference type="PANTHER" id="PTHR21567:SF65">
    <property type="entry name" value="ARM REPEAT SUPERFAMILY PROTEIN"/>
    <property type="match status" value="1"/>
</dbReference>
<dbReference type="AlphaFoldDB" id="A0A8I6XRN4"/>
<organism evidence="1 2">
    <name type="scientific">Hordeum vulgare subsp. vulgare</name>
    <name type="common">Domesticated barley</name>
    <dbReference type="NCBI Taxonomy" id="112509"/>
    <lineage>
        <taxon>Eukaryota</taxon>
        <taxon>Viridiplantae</taxon>
        <taxon>Streptophyta</taxon>
        <taxon>Embryophyta</taxon>
        <taxon>Tracheophyta</taxon>
        <taxon>Spermatophyta</taxon>
        <taxon>Magnoliopsida</taxon>
        <taxon>Liliopsida</taxon>
        <taxon>Poales</taxon>
        <taxon>Poaceae</taxon>
        <taxon>BOP clade</taxon>
        <taxon>Pooideae</taxon>
        <taxon>Triticodae</taxon>
        <taxon>Triticeae</taxon>
        <taxon>Hordeinae</taxon>
        <taxon>Hordeum</taxon>
    </lineage>
</organism>
<dbReference type="Gene3D" id="1.25.10.10">
    <property type="entry name" value="Leucine-rich Repeat Variant"/>
    <property type="match status" value="1"/>
</dbReference>
<proteinExistence type="predicted"/>
<dbReference type="Proteomes" id="UP000011116">
    <property type="component" value="Chromosome 5H"/>
</dbReference>
<dbReference type="EnsemblPlants" id="HORVU.MOREX.r3.5HG0493600.1">
    <property type="protein sequence ID" value="HORVU.MOREX.r3.5HG0493600.1"/>
    <property type="gene ID" value="HORVU.MOREX.r3.5HG0493600"/>
</dbReference>
<evidence type="ECO:0000313" key="2">
    <source>
        <dbReference type="Proteomes" id="UP000011116"/>
    </source>
</evidence>
<reference evidence="1" key="2">
    <citation type="submission" date="2020-10" db="EMBL/GenBank/DDBJ databases">
        <authorList>
            <person name="Scholz U."/>
            <person name="Mascher M."/>
            <person name="Fiebig A."/>
        </authorList>
    </citation>
    <scope>NUCLEOTIDE SEQUENCE [LARGE SCALE GENOMIC DNA]</scope>
    <source>
        <strain evidence="1">cv. Morex</strain>
    </source>
</reference>
<reference evidence="1" key="3">
    <citation type="submission" date="2022-01" db="UniProtKB">
        <authorList>
            <consortium name="EnsemblPlants"/>
        </authorList>
    </citation>
    <scope>IDENTIFICATION</scope>
    <source>
        <strain evidence="1">subsp. vulgare</strain>
    </source>
</reference>
<accession>A0A8I6XRN4</accession>
<sequence>MSPVAVAAAELAMEYVRSKDLQPVPALKACVTGLVMGLDSKDWVKVCEAHNDDRRLAIHHPALLAPILTEKVVLGIMKTTKNPCNKVLKTFVMAFPDVFASFGNLISSASADTFDKLLLKASQDNQFVCEEAEKAMRATATSMPPCPC</sequence>
<name>A0A8I6XRN4_HORVV</name>
<protein>
    <submittedName>
        <fullName evidence="1">Uncharacterized protein</fullName>
    </submittedName>
</protein>
<evidence type="ECO:0000313" key="1">
    <source>
        <dbReference type="EnsemblPlants" id="HORVU.MOREX.r3.5HG0493600.1"/>
    </source>
</evidence>
<dbReference type="Gramene" id="HORVU.MOREX.r3.5HG0493600.1">
    <property type="protein sequence ID" value="HORVU.MOREX.r3.5HG0493600.1"/>
    <property type="gene ID" value="HORVU.MOREX.r3.5HG0493600"/>
</dbReference>
<dbReference type="InterPro" id="IPR011989">
    <property type="entry name" value="ARM-like"/>
</dbReference>
<reference evidence="2" key="1">
    <citation type="journal article" date="2012" name="Nature">
        <title>A physical, genetic and functional sequence assembly of the barley genome.</title>
        <authorList>
            <consortium name="The International Barley Genome Sequencing Consortium"/>
            <person name="Mayer K.F."/>
            <person name="Waugh R."/>
            <person name="Brown J.W."/>
            <person name="Schulman A."/>
            <person name="Langridge P."/>
            <person name="Platzer M."/>
            <person name="Fincher G.B."/>
            <person name="Muehlbauer G.J."/>
            <person name="Sato K."/>
            <person name="Close T.J."/>
            <person name="Wise R.P."/>
            <person name="Stein N."/>
        </authorList>
    </citation>
    <scope>NUCLEOTIDE SEQUENCE [LARGE SCALE GENOMIC DNA]</scope>
    <source>
        <strain evidence="2">cv. Morex</strain>
    </source>
</reference>
<dbReference type="SMR" id="A0A8I6XRN4"/>
<dbReference type="PANTHER" id="PTHR21567">
    <property type="entry name" value="CLASP"/>
    <property type="match status" value="1"/>
</dbReference>